<evidence type="ECO:0000313" key="3">
    <source>
        <dbReference type="Proteomes" id="UP000663908"/>
    </source>
</evidence>
<protein>
    <submittedName>
        <fullName evidence="2">Uncharacterized protein</fullName>
    </submittedName>
</protein>
<feature type="region of interest" description="Disordered" evidence="1">
    <location>
        <begin position="13"/>
        <end position="48"/>
    </location>
</feature>
<evidence type="ECO:0000313" key="2">
    <source>
        <dbReference type="EMBL" id="QTD96564.1"/>
    </source>
</evidence>
<sequence length="98" mass="10433">MGVVCTFSYGARNVPGPTAPRGSSFEPMDDHRYQPTAHAGGAWDPDEQHVSPLGGLVVHAIGRHRAAAGRDEGLLLSRISYDILGLPRPCGTGSRRRA</sequence>
<organism evidence="2 3">
    <name type="scientific">Streptomyces cyanogenus</name>
    <dbReference type="NCBI Taxonomy" id="80860"/>
    <lineage>
        <taxon>Bacteria</taxon>
        <taxon>Bacillati</taxon>
        <taxon>Actinomycetota</taxon>
        <taxon>Actinomycetes</taxon>
        <taxon>Kitasatosporales</taxon>
        <taxon>Streptomycetaceae</taxon>
        <taxon>Streptomyces</taxon>
    </lineage>
</organism>
<accession>A0ABX7TIY5</accession>
<proteinExistence type="predicted"/>
<keyword evidence="3" id="KW-1185">Reference proteome</keyword>
<dbReference type="EMBL" id="CP071839">
    <property type="protein sequence ID" value="QTD96564.1"/>
    <property type="molecule type" value="Genomic_DNA"/>
</dbReference>
<name>A0ABX7TIY5_STRCY</name>
<reference evidence="2 3" key="1">
    <citation type="submission" date="2021-03" db="EMBL/GenBank/DDBJ databases">
        <title>Complete genome sequence of Streptomyces cyanogenus S136, producer of anticancer angucycline landomycin A.</title>
        <authorList>
            <person name="Hrab P."/>
            <person name="Ruckert C."/>
            <person name="Busche T."/>
            <person name="Ostash I."/>
            <person name="Kalinowski J."/>
            <person name="Fedorenko V."/>
            <person name="Yushchuk O."/>
            <person name="Ostash B."/>
        </authorList>
    </citation>
    <scope>NUCLEOTIDE SEQUENCE [LARGE SCALE GENOMIC DNA]</scope>
    <source>
        <strain evidence="2 3">S136</strain>
    </source>
</reference>
<dbReference type="Proteomes" id="UP000663908">
    <property type="component" value="Chromosome"/>
</dbReference>
<gene>
    <name evidence="2" type="ORF">S1361_04340</name>
</gene>
<evidence type="ECO:0000256" key="1">
    <source>
        <dbReference type="SAM" id="MobiDB-lite"/>
    </source>
</evidence>